<dbReference type="InterPro" id="IPR001995">
    <property type="entry name" value="Peptidase_A2_cat"/>
</dbReference>
<dbReference type="GO" id="GO:0004190">
    <property type="term" value="F:aspartic-type endopeptidase activity"/>
    <property type="evidence" value="ECO:0007669"/>
    <property type="project" value="InterPro"/>
</dbReference>
<dbReference type="CDD" id="cd05483">
    <property type="entry name" value="retropepsin_like_bacteria"/>
    <property type="match status" value="1"/>
</dbReference>
<feature type="signal peptide" evidence="2">
    <location>
        <begin position="1"/>
        <end position="21"/>
    </location>
</feature>
<feature type="domain" description="Peptidase A2" evidence="3">
    <location>
        <begin position="76"/>
        <end position="155"/>
    </location>
</feature>
<organism evidence="4 5">
    <name type="scientific">Novosphingobium colocasiae</name>
    <dbReference type="NCBI Taxonomy" id="1256513"/>
    <lineage>
        <taxon>Bacteria</taxon>
        <taxon>Pseudomonadati</taxon>
        <taxon>Pseudomonadota</taxon>
        <taxon>Alphaproteobacteria</taxon>
        <taxon>Sphingomonadales</taxon>
        <taxon>Sphingomonadaceae</taxon>
        <taxon>Novosphingobium</taxon>
    </lineage>
</organism>
<keyword evidence="5" id="KW-1185">Reference proteome</keyword>
<reference evidence="4" key="1">
    <citation type="journal article" date="2014" name="Int. J. Syst. Evol. Microbiol.">
        <title>Complete genome sequence of Corynebacterium casei LMG S-19264T (=DSM 44701T), isolated from a smear-ripened cheese.</title>
        <authorList>
            <consortium name="US DOE Joint Genome Institute (JGI-PGF)"/>
            <person name="Walter F."/>
            <person name="Albersmeier A."/>
            <person name="Kalinowski J."/>
            <person name="Ruckert C."/>
        </authorList>
    </citation>
    <scope>NUCLEOTIDE SEQUENCE</scope>
    <source>
        <strain evidence="4">KCTC 32255</strain>
    </source>
</reference>
<dbReference type="InterPro" id="IPR001969">
    <property type="entry name" value="Aspartic_peptidase_AS"/>
</dbReference>
<dbReference type="PROSITE" id="PS00141">
    <property type="entry name" value="ASP_PROTEASE"/>
    <property type="match status" value="1"/>
</dbReference>
<dbReference type="InterPro" id="IPR021109">
    <property type="entry name" value="Peptidase_aspartic_dom_sf"/>
</dbReference>
<dbReference type="PROSITE" id="PS50175">
    <property type="entry name" value="ASP_PROT_RETROV"/>
    <property type="match status" value="1"/>
</dbReference>
<dbReference type="Gene3D" id="2.40.70.10">
    <property type="entry name" value="Acid Proteases"/>
    <property type="match status" value="1"/>
</dbReference>
<dbReference type="AlphaFoldDB" id="A0A918P8W8"/>
<evidence type="ECO:0000256" key="2">
    <source>
        <dbReference type="SAM" id="SignalP"/>
    </source>
</evidence>
<dbReference type="SUPFAM" id="SSF50630">
    <property type="entry name" value="Acid proteases"/>
    <property type="match status" value="1"/>
</dbReference>
<dbReference type="Pfam" id="PF13975">
    <property type="entry name" value="gag-asp_proteas"/>
    <property type="match status" value="1"/>
</dbReference>
<dbReference type="Proteomes" id="UP000648075">
    <property type="component" value="Unassembled WGS sequence"/>
</dbReference>
<reference evidence="4" key="2">
    <citation type="submission" date="2020-09" db="EMBL/GenBank/DDBJ databases">
        <authorList>
            <person name="Sun Q."/>
            <person name="Kim S."/>
        </authorList>
    </citation>
    <scope>NUCLEOTIDE SEQUENCE</scope>
    <source>
        <strain evidence="4">KCTC 32255</strain>
    </source>
</reference>
<protein>
    <recommendedName>
        <fullName evidence="3">Peptidase A2 domain-containing protein</fullName>
    </recommendedName>
</protein>
<dbReference type="NCBIfam" id="TIGR02281">
    <property type="entry name" value="clan_AA_DTGA"/>
    <property type="match status" value="1"/>
</dbReference>
<name>A0A918P8W8_9SPHN</name>
<comment type="caution">
    <text evidence="4">The sequence shown here is derived from an EMBL/GenBank/DDBJ whole genome shotgun (WGS) entry which is preliminary data.</text>
</comment>
<sequence length="175" mass="17736">MVRGLVILLFAVALAIGWTSAGPSAGPAGIAAPMTAGTASPAPAAAEGGWLTDPTVMERQSDGHFYVRASVNHTTTRFLVDTGASIVALTADDARAAGLSWSNDDLVPIGKGASGTVYGVPVALDSVELGGTMARSISGAIIPQGLPVSLLGQSFLSHVHSVRIEGDRMTLEGQN</sequence>
<dbReference type="InterPro" id="IPR034122">
    <property type="entry name" value="Retropepsin-like_bacterial"/>
</dbReference>
<accession>A0A918P8W8</accession>
<dbReference type="InterPro" id="IPR011969">
    <property type="entry name" value="Clan_AA_Asp_peptidase_C"/>
</dbReference>
<feature type="chain" id="PRO_5037824705" description="Peptidase A2 domain-containing protein" evidence="2">
    <location>
        <begin position="22"/>
        <end position="175"/>
    </location>
</feature>
<keyword evidence="2" id="KW-0732">Signal</keyword>
<keyword evidence="1" id="KW-0378">Hydrolase</keyword>
<dbReference type="EMBL" id="BMZA01000001">
    <property type="protein sequence ID" value="GGY91103.1"/>
    <property type="molecule type" value="Genomic_DNA"/>
</dbReference>
<evidence type="ECO:0000259" key="3">
    <source>
        <dbReference type="PROSITE" id="PS50175"/>
    </source>
</evidence>
<evidence type="ECO:0000256" key="1">
    <source>
        <dbReference type="ARBA" id="ARBA00022801"/>
    </source>
</evidence>
<evidence type="ECO:0000313" key="4">
    <source>
        <dbReference type="EMBL" id="GGY91103.1"/>
    </source>
</evidence>
<evidence type="ECO:0000313" key="5">
    <source>
        <dbReference type="Proteomes" id="UP000648075"/>
    </source>
</evidence>
<dbReference type="GO" id="GO:0006508">
    <property type="term" value="P:proteolysis"/>
    <property type="evidence" value="ECO:0007669"/>
    <property type="project" value="InterPro"/>
</dbReference>
<gene>
    <name evidence="4" type="ORF">GCM10011614_02230</name>
</gene>
<dbReference type="RefSeq" id="WP_189619248.1">
    <property type="nucleotide sequence ID" value="NZ_BMZA01000001.1"/>
</dbReference>
<proteinExistence type="predicted"/>